<dbReference type="Proteomes" id="UP000050640">
    <property type="component" value="Unplaced"/>
</dbReference>
<sequence>MCTHTSVKYLYGVTFISAQDMASSKQGTQGNVAYEIWHCILKNRVIDFFIQTDEIRNDEKKKARKDNNRKLLEELNRTRQLMMKNSGASSRSLAPDSIAPRCDPRTVQLVNNLESQTSITFIPTNSQHNNTILPVFPRIPPPS</sequence>
<name>A0A0R3S1H6_9BILA</name>
<evidence type="ECO:0000313" key="2">
    <source>
        <dbReference type="WBParaSite" id="EEL_0000852001-mRNA-1"/>
    </source>
</evidence>
<reference evidence="2" key="1">
    <citation type="submission" date="2017-02" db="UniProtKB">
        <authorList>
            <consortium name="WormBaseParasite"/>
        </authorList>
    </citation>
    <scope>IDENTIFICATION</scope>
</reference>
<dbReference type="AlphaFoldDB" id="A0A0R3S1H6"/>
<evidence type="ECO:0000313" key="1">
    <source>
        <dbReference type="Proteomes" id="UP000050640"/>
    </source>
</evidence>
<proteinExistence type="predicted"/>
<keyword evidence="1" id="KW-1185">Reference proteome</keyword>
<organism evidence="1 2">
    <name type="scientific">Elaeophora elaphi</name>
    <dbReference type="NCBI Taxonomy" id="1147741"/>
    <lineage>
        <taxon>Eukaryota</taxon>
        <taxon>Metazoa</taxon>
        <taxon>Ecdysozoa</taxon>
        <taxon>Nematoda</taxon>
        <taxon>Chromadorea</taxon>
        <taxon>Rhabditida</taxon>
        <taxon>Spirurina</taxon>
        <taxon>Spiruromorpha</taxon>
        <taxon>Filarioidea</taxon>
        <taxon>Onchocercidae</taxon>
        <taxon>Elaeophora</taxon>
    </lineage>
</organism>
<dbReference type="WBParaSite" id="EEL_0000852001-mRNA-1">
    <property type="protein sequence ID" value="EEL_0000852001-mRNA-1"/>
    <property type="gene ID" value="EEL_0000852001"/>
</dbReference>
<protein>
    <submittedName>
        <fullName evidence="2">Uncharacterized protein</fullName>
    </submittedName>
</protein>
<accession>A0A0R3S1H6</accession>